<evidence type="ECO:0000256" key="1">
    <source>
        <dbReference type="SAM" id="SignalP"/>
    </source>
</evidence>
<reference evidence="2 3" key="1">
    <citation type="submission" date="2024-09" db="EMBL/GenBank/DDBJ databases">
        <title>Novel species of the genus Pelomonas and Roseateles isolated from streams.</title>
        <authorList>
            <person name="Lu H."/>
        </authorList>
    </citation>
    <scope>NUCLEOTIDE SEQUENCE [LARGE SCALE GENOMIC DNA]</scope>
    <source>
        <strain evidence="2 3">DC23W</strain>
    </source>
</reference>
<feature type="signal peptide" evidence="1">
    <location>
        <begin position="1"/>
        <end position="24"/>
    </location>
</feature>
<keyword evidence="1" id="KW-0732">Signal</keyword>
<keyword evidence="3" id="KW-1185">Reference proteome</keyword>
<evidence type="ECO:0000313" key="2">
    <source>
        <dbReference type="EMBL" id="MFG6414231.1"/>
    </source>
</evidence>
<name>A0ABW7ELA7_9BURK</name>
<comment type="caution">
    <text evidence="2">The sequence shown here is derived from an EMBL/GenBank/DDBJ whole genome shotgun (WGS) entry which is preliminary data.</text>
</comment>
<gene>
    <name evidence="2" type="ORF">ACG02S_10000</name>
</gene>
<proteinExistence type="predicted"/>
<dbReference type="EMBL" id="JBIGHY010000003">
    <property type="protein sequence ID" value="MFG6414231.1"/>
    <property type="molecule type" value="Genomic_DNA"/>
</dbReference>
<protein>
    <submittedName>
        <fullName evidence="2">Uncharacterized protein</fullName>
    </submittedName>
</protein>
<dbReference type="RefSeq" id="WP_394470310.1">
    <property type="nucleotide sequence ID" value="NZ_JBIGHY010000003.1"/>
</dbReference>
<sequence>MNPAFPLKSALTLALVASVGAASAQVDGLQRCRAVSDTHARLACYDALADARPVPSAPPAPLAAPAAPVVPTPAATSAVKSADTFGLPFARPVGEPQTLQSSVDADFAGWRPNQRIKLANGQIWQITDGSSVSLPRGERKVSVRHGMFGSFHLDIEGLNTSPKVKRIE</sequence>
<feature type="chain" id="PRO_5046480926" evidence="1">
    <location>
        <begin position="25"/>
        <end position="168"/>
    </location>
</feature>
<dbReference type="Proteomes" id="UP001606300">
    <property type="component" value="Unassembled WGS sequence"/>
</dbReference>
<accession>A0ABW7ELA7</accession>
<evidence type="ECO:0000313" key="3">
    <source>
        <dbReference type="Proteomes" id="UP001606300"/>
    </source>
</evidence>
<organism evidence="2 3">
    <name type="scientific">Pelomonas dachongensis</name>
    <dbReference type="NCBI Taxonomy" id="3299029"/>
    <lineage>
        <taxon>Bacteria</taxon>
        <taxon>Pseudomonadati</taxon>
        <taxon>Pseudomonadota</taxon>
        <taxon>Betaproteobacteria</taxon>
        <taxon>Burkholderiales</taxon>
        <taxon>Sphaerotilaceae</taxon>
        <taxon>Roseateles</taxon>
    </lineage>
</organism>